<feature type="domain" description="UvrD-like helicase ATP-binding" evidence="12">
    <location>
        <begin position="4"/>
        <end position="288"/>
    </location>
</feature>
<keyword evidence="2 10" id="KW-0547">Nucleotide-binding</keyword>
<feature type="binding site" evidence="10">
    <location>
        <begin position="25"/>
        <end position="32"/>
    </location>
    <ligand>
        <name>ATP</name>
        <dbReference type="ChEBI" id="CHEBI:30616"/>
    </ligand>
</feature>
<dbReference type="GO" id="GO:0000725">
    <property type="term" value="P:recombinational repair"/>
    <property type="evidence" value="ECO:0007669"/>
    <property type="project" value="TreeGrafter"/>
</dbReference>
<accession>A0A517PDQ2</accession>
<dbReference type="GO" id="GO:0005829">
    <property type="term" value="C:cytosol"/>
    <property type="evidence" value="ECO:0007669"/>
    <property type="project" value="TreeGrafter"/>
</dbReference>
<comment type="similarity">
    <text evidence="1">Belongs to the helicase family. UvrD subfamily.</text>
</comment>
<dbReference type="CDD" id="cd17932">
    <property type="entry name" value="DEXQc_UvrD"/>
    <property type="match status" value="1"/>
</dbReference>
<gene>
    <name evidence="14" type="primary">pcrA_3</name>
    <name evidence="14" type="ORF">CA12_36390</name>
</gene>
<organism evidence="14 15">
    <name type="scientific">Alienimonas californiensis</name>
    <dbReference type="NCBI Taxonomy" id="2527989"/>
    <lineage>
        <taxon>Bacteria</taxon>
        <taxon>Pseudomonadati</taxon>
        <taxon>Planctomycetota</taxon>
        <taxon>Planctomycetia</taxon>
        <taxon>Planctomycetales</taxon>
        <taxon>Planctomycetaceae</taxon>
        <taxon>Alienimonas</taxon>
    </lineage>
</organism>
<feature type="domain" description="UvrD-like helicase C-terminal" evidence="13">
    <location>
        <begin position="289"/>
        <end position="570"/>
    </location>
</feature>
<dbReference type="EMBL" id="CP036265">
    <property type="protein sequence ID" value="QDT17513.1"/>
    <property type="molecule type" value="Genomic_DNA"/>
</dbReference>
<evidence type="ECO:0000256" key="5">
    <source>
        <dbReference type="ARBA" id="ARBA00022840"/>
    </source>
</evidence>
<evidence type="ECO:0000256" key="8">
    <source>
        <dbReference type="ARBA" id="ARBA00034808"/>
    </source>
</evidence>
<feature type="region of interest" description="Disordered" evidence="11">
    <location>
        <begin position="643"/>
        <end position="683"/>
    </location>
</feature>
<evidence type="ECO:0000256" key="10">
    <source>
        <dbReference type="PROSITE-ProRule" id="PRU00560"/>
    </source>
</evidence>
<dbReference type="KEGG" id="acaf:CA12_36390"/>
<dbReference type="Proteomes" id="UP000318741">
    <property type="component" value="Chromosome"/>
</dbReference>
<protein>
    <recommendedName>
        <fullName evidence="8">DNA 3'-5' helicase</fullName>
        <ecNumber evidence="8">5.6.2.4</ecNumber>
    </recommendedName>
</protein>
<dbReference type="Gene3D" id="3.40.50.300">
    <property type="entry name" value="P-loop containing nucleotide triphosphate hydrolases"/>
    <property type="match status" value="2"/>
</dbReference>
<dbReference type="InterPro" id="IPR027417">
    <property type="entry name" value="P-loop_NTPase"/>
</dbReference>
<evidence type="ECO:0000256" key="9">
    <source>
        <dbReference type="ARBA" id="ARBA00048988"/>
    </source>
</evidence>
<dbReference type="Pfam" id="PF13361">
    <property type="entry name" value="UvrD_C"/>
    <property type="match status" value="1"/>
</dbReference>
<evidence type="ECO:0000313" key="15">
    <source>
        <dbReference type="Proteomes" id="UP000318741"/>
    </source>
</evidence>
<dbReference type="GO" id="GO:0003677">
    <property type="term" value="F:DNA binding"/>
    <property type="evidence" value="ECO:0007669"/>
    <property type="project" value="InterPro"/>
</dbReference>
<keyword evidence="6" id="KW-0413">Isomerase</keyword>
<feature type="compositionally biased region" description="Basic residues" evidence="11">
    <location>
        <begin position="663"/>
        <end position="683"/>
    </location>
</feature>
<dbReference type="GO" id="GO:0005524">
    <property type="term" value="F:ATP binding"/>
    <property type="evidence" value="ECO:0007669"/>
    <property type="project" value="UniProtKB-UniRule"/>
</dbReference>
<dbReference type="PROSITE" id="PS51198">
    <property type="entry name" value="UVRD_HELICASE_ATP_BIND"/>
    <property type="match status" value="1"/>
</dbReference>
<evidence type="ECO:0000259" key="12">
    <source>
        <dbReference type="PROSITE" id="PS51198"/>
    </source>
</evidence>
<dbReference type="InterPro" id="IPR000212">
    <property type="entry name" value="DNA_helicase_UvrD/REP"/>
</dbReference>
<proteinExistence type="inferred from homology"/>
<dbReference type="AlphaFoldDB" id="A0A517PDQ2"/>
<evidence type="ECO:0000256" key="4">
    <source>
        <dbReference type="ARBA" id="ARBA00022806"/>
    </source>
</evidence>
<evidence type="ECO:0000256" key="2">
    <source>
        <dbReference type="ARBA" id="ARBA00022741"/>
    </source>
</evidence>
<name>A0A517PDQ2_9PLAN</name>
<dbReference type="InterPro" id="IPR014016">
    <property type="entry name" value="UvrD-like_ATP-bd"/>
</dbReference>
<sequence length="683" mass="76463">MSLDGLNPPQREAVRHREGPLLVLAGAGTGKTRVITHRLAELVRGGTSADRTLSVTFTNKAAKEMRERAAAILHPGRKRRRGEATPVISTFHALCLRILRQETAHVGLPERFAIFDRGDQESAARGVLREVKLADGALKPGDLLARISKWKTAGLSPAEAVGAVEDDRDFLAALAYRKYADKLRAEGGVDFDDLLLLVLRLFRERPDRLAYHAGRFDFVQVDEYQDTNGVQFGVLKALVDGHRNLCVVGDDDQSIYGWRGADVEHILHFASHFPGAKVIRLEENYRCAAPVIEWSNRLVTFNKDRHKKTLTPARRVTNPVKVTPYQDADVEAEQTVLEIDFLTKQRGVNPGDVAILHRTADQTRPFEEHLRKRQIPYEVVGGQSFFDRKEVKDVLSLLRAVESERDDRALLRIVNVPPRGIGQTTVKDTLDEAVRTGASFWDAAEARIGRGEINPKTATALRGFRSLLAEFRRKAATSRDLSGVAASLLERVDYESEIDRRYDNPQERIARSGGVEAVLDSIRSYYAEAKTPTLAGYLQETTLGEREVEDKKEEGPGKAVVLMTLHSAKGLEFPRVYLVGLEEGVLPHKRSVELGTRAAMEEERRLCYVGLTRARDYLTLSYCLGRRARGRTKPCHPSRFLAEMSGKQWPGPPKEESKPKVFVPRRAKGSGRSAKVTHTRNRR</sequence>
<keyword evidence="3 10" id="KW-0378">Hydrolase</keyword>
<reference evidence="14 15" key="1">
    <citation type="submission" date="2019-02" db="EMBL/GenBank/DDBJ databases">
        <title>Deep-cultivation of Planctomycetes and their phenomic and genomic characterization uncovers novel biology.</title>
        <authorList>
            <person name="Wiegand S."/>
            <person name="Jogler M."/>
            <person name="Boedeker C."/>
            <person name="Pinto D."/>
            <person name="Vollmers J."/>
            <person name="Rivas-Marin E."/>
            <person name="Kohn T."/>
            <person name="Peeters S.H."/>
            <person name="Heuer A."/>
            <person name="Rast P."/>
            <person name="Oberbeckmann S."/>
            <person name="Bunk B."/>
            <person name="Jeske O."/>
            <person name="Meyerdierks A."/>
            <person name="Storesund J.E."/>
            <person name="Kallscheuer N."/>
            <person name="Luecker S."/>
            <person name="Lage O.M."/>
            <person name="Pohl T."/>
            <person name="Merkel B.J."/>
            <person name="Hornburger P."/>
            <person name="Mueller R.-W."/>
            <person name="Bruemmer F."/>
            <person name="Labrenz M."/>
            <person name="Spormann A.M."/>
            <person name="Op den Camp H."/>
            <person name="Overmann J."/>
            <person name="Amann R."/>
            <person name="Jetten M.S.M."/>
            <person name="Mascher T."/>
            <person name="Medema M.H."/>
            <person name="Devos D.P."/>
            <person name="Kaster A.-K."/>
            <person name="Ovreas L."/>
            <person name="Rohde M."/>
            <person name="Galperin M.Y."/>
            <person name="Jogler C."/>
        </authorList>
    </citation>
    <scope>NUCLEOTIDE SEQUENCE [LARGE SCALE GENOMIC DNA]</scope>
    <source>
        <strain evidence="14 15">CA12</strain>
    </source>
</reference>
<evidence type="ECO:0000313" key="14">
    <source>
        <dbReference type="EMBL" id="QDT17513.1"/>
    </source>
</evidence>
<dbReference type="CDD" id="cd18807">
    <property type="entry name" value="SF1_C_UvrD"/>
    <property type="match status" value="1"/>
</dbReference>
<dbReference type="PROSITE" id="PS51217">
    <property type="entry name" value="UVRD_HELICASE_CTER"/>
    <property type="match status" value="1"/>
</dbReference>
<dbReference type="PANTHER" id="PTHR11070">
    <property type="entry name" value="UVRD / RECB / PCRA DNA HELICASE FAMILY MEMBER"/>
    <property type="match status" value="1"/>
</dbReference>
<comment type="catalytic activity">
    <reaction evidence="7">
        <text>Couples ATP hydrolysis with the unwinding of duplex DNA by translocating in the 3'-5' direction.</text>
        <dbReference type="EC" id="5.6.2.4"/>
    </reaction>
</comment>
<evidence type="ECO:0000256" key="6">
    <source>
        <dbReference type="ARBA" id="ARBA00023235"/>
    </source>
</evidence>
<evidence type="ECO:0000256" key="11">
    <source>
        <dbReference type="SAM" id="MobiDB-lite"/>
    </source>
</evidence>
<evidence type="ECO:0000259" key="13">
    <source>
        <dbReference type="PROSITE" id="PS51217"/>
    </source>
</evidence>
<dbReference type="Gene3D" id="1.10.486.10">
    <property type="entry name" value="PCRA, domain 4"/>
    <property type="match status" value="1"/>
</dbReference>
<evidence type="ECO:0000256" key="1">
    <source>
        <dbReference type="ARBA" id="ARBA00009922"/>
    </source>
</evidence>
<keyword evidence="4 10" id="KW-0347">Helicase</keyword>
<dbReference type="OrthoDB" id="9810135at2"/>
<keyword evidence="15" id="KW-1185">Reference proteome</keyword>
<dbReference type="Gene3D" id="1.10.10.160">
    <property type="match status" value="1"/>
</dbReference>
<dbReference type="InterPro" id="IPR013986">
    <property type="entry name" value="DExx_box_DNA_helicase_dom_sf"/>
</dbReference>
<dbReference type="PANTHER" id="PTHR11070:SF64">
    <property type="entry name" value="ATP-DEPENDENT DNA HELICASE REP"/>
    <property type="match status" value="1"/>
</dbReference>
<evidence type="ECO:0000256" key="3">
    <source>
        <dbReference type="ARBA" id="ARBA00022801"/>
    </source>
</evidence>
<dbReference type="EC" id="5.6.2.4" evidence="8"/>
<comment type="catalytic activity">
    <reaction evidence="9">
        <text>ATP + H2O = ADP + phosphate + H(+)</text>
        <dbReference type="Rhea" id="RHEA:13065"/>
        <dbReference type="ChEBI" id="CHEBI:15377"/>
        <dbReference type="ChEBI" id="CHEBI:15378"/>
        <dbReference type="ChEBI" id="CHEBI:30616"/>
        <dbReference type="ChEBI" id="CHEBI:43474"/>
        <dbReference type="ChEBI" id="CHEBI:456216"/>
        <dbReference type="EC" id="5.6.2.4"/>
    </reaction>
</comment>
<dbReference type="GO" id="GO:0016887">
    <property type="term" value="F:ATP hydrolysis activity"/>
    <property type="evidence" value="ECO:0007669"/>
    <property type="project" value="RHEA"/>
</dbReference>
<dbReference type="Pfam" id="PF00580">
    <property type="entry name" value="UvrD-helicase"/>
    <property type="match status" value="1"/>
</dbReference>
<evidence type="ECO:0000256" key="7">
    <source>
        <dbReference type="ARBA" id="ARBA00034617"/>
    </source>
</evidence>
<dbReference type="GO" id="GO:0043138">
    <property type="term" value="F:3'-5' DNA helicase activity"/>
    <property type="evidence" value="ECO:0007669"/>
    <property type="project" value="UniProtKB-EC"/>
</dbReference>
<dbReference type="SUPFAM" id="SSF52540">
    <property type="entry name" value="P-loop containing nucleoside triphosphate hydrolases"/>
    <property type="match status" value="1"/>
</dbReference>
<keyword evidence="5 10" id="KW-0067">ATP-binding</keyword>
<dbReference type="InterPro" id="IPR014017">
    <property type="entry name" value="DNA_helicase_UvrD-like_C"/>
</dbReference>
<dbReference type="RefSeq" id="WP_145360376.1">
    <property type="nucleotide sequence ID" value="NZ_CP036265.1"/>
</dbReference>